<name>A0A8K1C576_PYTOL</name>
<sequence>MPLNALDIEERVSAASVTKKDEAKLEEVAGYVQTKSPADVKDFENGALRAGDAPNIYSKEHIGLLVQYFGMGVIYSCIYLIVYPFLNTYLHMSGVATSSVSVLTALPYSFKFFFGILSDCFPIFGYRRRPYMLIGFTVCTICCFVMAVLPIDDPYYPDPALASVSPSLLTPEQLAGINEGAPNSGTAFVLLLILANLGIVLANAANGGVLVELSQREPEAVRGTAQTMIWVARQIGGMIAGALVGFGLNSHEFGGTFNGSIGVHGLMWFCTVVSLLTTISSWYNVTEEKVEKRLSFRTEMRKVYDLIHHRVVYQILLFQFFKNMFSYVSVTAAYPIQSTWIKVTPLSTNVASILSSFIGAASLSVVAKYGLGWSWRWIIVATEIGVIILDAIPTFLGVWDVYRNQWFWVGLPLIETIPSNIGFIVSTFCMVEIAEEGNEAIFYGLVVSVSSLASPFSTVITKNVDAHFDIDFPFLQVDDNHVRTEVTYAYLFSYASKLFSLVFLFLLPRQKAETQELKRRGEKSYLIGNATLVMVVFVFVWSIMTNLMSIFPSTACLKVAGGGGC</sequence>
<evidence type="ECO:0000256" key="5">
    <source>
        <dbReference type="ARBA" id="ARBA00022989"/>
    </source>
</evidence>
<evidence type="ECO:0000256" key="2">
    <source>
        <dbReference type="ARBA" id="ARBA00007015"/>
    </source>
</evidence>
<keyword evidence="6 7" id="KW-0472">Membrane</keyword>
<dbReference type="PANTHER" id="PTHR31585:SF5">
    <property type="entry name" value="RNA-BINDING S4 DOMAIN-CONTAINING PROTEIN"/>
    <property type="match status" value="1"/>
</dbReference>
<feature type="transmembrane region" description="Helical" evidence="7">
    <location>
        <begin position="488"/>
        <end position="506"/>
    </location>
</feature>
<feature type="transmembrane region" description="Helical" evidence="7">
    <location>
        <begin position="526"/>
        <end position="544"/>
    </location>
</feature>
<dbReference type="InterPro" id="IPR039309">
    <property type="entry name" value="BT1"/>
</dbReference>
<dbReference type="Proteomes" id="UP000794436">
    <property type="component" value="Unassembled WGS sequence"/>
</dbReference>
<keyword evidence="3" id="KW-0813">Transport</keyword>
<proteinExistence type="inferred from homology"/>
<comment type="similarity">
    <text evidence="2">Belongs to the major facilitator superfamily. Folate-biopterin transporter (TC 2.A.71) family.</text>
</comment>
<dbReference type="Gene3D" id="1.20.1250.20">
    <property type="entry name" value="MFS general substrate transporter like domains"/>
    <property type="match status" value="1"/>
</dbReference>
<gene>
    <name evidence="8" type="ORF">Poli38472_006684</name>
</gene>
<comment type="subcellular location">
    <subcellularLocation>
        <location evidence="1">Membrane</location>
        <topology evidence="1">Multi-pass membrane protein</topology>
    </subcellularLocation>
</comment>
<feature type="transmembrane region" description="Helical" evidence="7">
    <location>
        <begin position="311"/>
        <end position="330"/>
    </location>
</feature>
<dbReference type="InterPro" id="IPR036259">
    <property type="entry name" value="MFS_trans_sf"/>
</dbReference>
<dbReference type="PANTHER" id="PTHR31585">
    <property type="entry name" value="FOLATE-BIOPTERIN TRANSPORTER 1, CHLOROPLASTIC"/>
    <property type="match status" value="1"/>
</dbReference>
<evidence type="ECO:0000313" key="8">
    <source>
        <dbReference type="EMBL" id="TMW56674.1"/>
    </source>
</evidence>
<organism evidence="8 9">
    <name type="scientific">Pythium oligandrum</name>
    <name type="common">Mycoparasitic fungus</name>
    <dbReference type="NCBI Taxonomy" id="41045"/>
    <lineage>
        <taxon>Eukaryota</taxon>
        <taxon>Sar</taxon>
        <taxon>Stramenopiles</taxon>
        <taxon>Oomycota</taxon>
        <taxon>Peronosporomycetes</taxon>
        <taxon>Pythiales</taxon>
        <taxon>Pythiaceae</taxon>
        <taxon>Pythium</taxon>
    </lineage>
</organism>
<evidence type="ECO:0000313" key="9">
    <source>
        <dbReference type="Proteomes" id="UP000794436"/>
    </source>
</evidence>
<evidence type="ECO:0000256" key="4">
    <source>
        <dbReference type="ARBA" id="ARBA00022692"/>
    </source>
</evidence>
<dbReference type="SUPFAM" id="SSF103473">
    <property type="entry name" value="MFS general substrate transporter"/>
    <property type="match status" value="1"/>
</dbReference>
<reference evidence="8" key="1">
    <citation type="submission" date="2019-03" db="EMBL/GenBank/DDBJ databases">
        <title>Long read genome sequence of the mycoparasitic Pythium oligandrum ATCC 38472 isolated from sugarbeet rhizosphere.</title>
        <authorList>
            <person name="Gaulin E."/>
        </authorList>
    </citation>
    <scope>NUCLEOTIDE SEQUENCE</scope>
    <source>
        <strain evidence="8">ATCC 38472_TT</strain>
    </source>
</reference>
<feature type="transmembrane region" description="Helical" evidence="7">
    <location>
        <begin position="405"/>
        <end position="428"/>
    </location>
</feature>
<feature type="transmembrane region" description="Helical" evidence="7">
    <location>
        <begin position="266"/>
        <end position="285"/>
    </location>
</feature>
<feature type="transmembrane region" description="Helical" evidence="7">
    <location>
        <begin position="106"/>
        <end position="124"/>
    </location>
</feature>
<comment type="caution">
    <text evidence="8">The sequence shown here is derived from an EMBL/GenBank/DDBJ whole genome shotgun (WGS) entry which is preliminary data.</text>
</comment>
<feature type="transmembrane region" description="Helical" evidence="7">
    <location>
        <begin position="440"/>
        <end position="460"/>
    </location>
</feature>
<feature type="transmembrane region" description="Helical" evidence="7">
    <location>
        <begin position="378"/>
        <end position="399"/>
    </location>
</feature>
<evidence type="ECO:0000256" key="1">
    <source>
        <dbReference type="ARBA" id="ARBA00004141"/>
    </source>
</evidence>
<dbReference type="Pfam" id="PF03092">
    <property type="entry name" value="BT1"/>
    <property type="match status" value="2"/>
</dbReference>
<dbReference type="AlphaFoldDB" id="A0A8K1C576"/>
<dbReference type="EMBL" id="SPLM01000145">
    <property type="protein sequence ID" value="TMW56674.1"/>
    <property type="molecule type" value="Genomic_DNA"/>
</dbReference>
<evidence type="ECO:0000256" key="7">
    <source>
        <dbReference type="SAM" id="Phobius"/>
    </source>
</evidence>
<evidence type="ECO:0008006" key="10">
    <source>
        <dbReference type="Google" id="ProtNLM"/>
    </source>
</evidence>
<keyword evidence="9" id="KW-1185">Reference proteome</keyword>
<feature type="transmembrane region" description="Helical" evidence="7">
    <location>
        <begin position="187"/>
        <end position="206"/>
    </location>
</feature>
<feature type="transmembrane region" description="Helical" evidence="7">
    <location>
        <begin position="65"/>
        <end position="86"/>
    </location>
</feature>
<dbReference type="OrthoDB" id="754047at2759"/>
<keyword evidence="5 7" id="KW-1133">Transmembrane helix</keyword>
<accession>A0A8K1C576</accession>
<evidence type="ECO:0000256" key="3">
    <source>
        <dbReference type="ARBA" id="ARBA00022448"/>
    </source>
</evidence>
<protein>
    <recommendedName>
        <fullName evidence="10">Transmembrane protein</fullName>
    </recommendedName>
</protein>
<feature type="transmembrane region" description="Helical" evidence="7">
    <location>
        <begin position="227"/>
        <end position="246"/>
    </location>
</feature>
<dbReference type="GO" id="GO:0016020">
    <property type="term" value="C:membrane"/>
    <property type="evidence" value="ECO:0007669"/>
    <property type="project" value="UniProtKB-SubCell"/>
</dbReference>
<feature type="transmembrane region" description="Helical" evidence="7">
    <location>
        <begin position="350"/>
        <end position="371"/>
    </location>
</feature>
<evidence type="ECO:0000256" key="6">
    <source>
        <dbReference type="ARBA" id="ARBA00023136"/>
    </source>
</evidence>
<feature type="transmembrane region" description="Helical" evidence="7">
    <location>
        <begin position="131"/>
        <end position="151"/>
    </location>
</feature>
<keyword evidence="4 7" id="KW-0812">Transmembrane</keyword>